<evidence type="ECO:0000313" key="3">
    <source>
        <dbReference type="Proteomes" id="UP000037395"/>
    </source>
</evidence>
<dbReference type="AlphaFoldDB" id="A0A1E7MVX1"/>
<reference evidence="2" key="3">
    <citation type="submission" date="2016-08" db="EMBL/GenBank/DDBJ databases">
        <title>Sequencing, Assembly and Comparative Genomics of S. aureofaciens ATCC 10762.</title>
        <authorList>
            <person name="Gradnigo J.S."/>
            <person name="Johnson N."/>
            <person name="Somerville G.A."/>
        </authorList>
    </citation>
    <scope>NUCLEOTIDE SEQUENCE [LARGE SCALE GENOMIC DNA]</scope>
    <source>
        <strain evidence="2">ATCC 10762</strain>
    </source>
</reference>
<dbReference type="GO" id="GO:0016829">
    <property type="term" value="F:lyase activity"/>
    <property type="evidence" value="ECO:0007669"/>
    <property type="project" value="UniProtKB-KW"/>
</dbReference>
<accession>A0A1E7MVX1</accession>
<dbReference type="Proteomes" id="UP000037395">
    <property type="component" value="Unassembled WGS sequence"/>
</dbReference>
<accession>A0A8H9HCV1</accession>
<comment type="caution">
    <text evidence="2">The sequence shown here is derived from an EMBL/GenBank/DDBJ whole genome shotgun (WGS) entry which is preliminary data.</text>
</comment>
<dbReference type="RefSeq" id="WP_046386847.1">
    <property type="nucleotide sequence ID" value="NZ_BMUB01000001.1"/>
</dbReference>
<dbReference type="EMBL" id="BMUB01000001">
    <property type="protein sequence ID" value="GGU57079.1"/>
    <property type="molecule type" value="Genomic_DNA"/>
</dbReference>
<reference evidence="1" key="5">
    <citation type="submission" date="2020-09" db="EMBL/GenBank/DDBJ databases">
        <authorList>
            <person name="Sun Q."/>
            <person name="Ohkuma M."/>
        </authorList>
    </citation>
    <scope>NUCLEOTIDE SEQUENCE</scope>
    <source>
        <strain evidence="1">JCM 4434</strain>
    </source>
</reference>
<dbReference type="SUPFAM" id="SSF51621">
    <property type="entry name" value="Phosphoenolpyruvate/pyruvate domain"/>
    <property type="match status" value="1"/>
</dbReference>
<dbReference type="InterPro" id="IPR039556">
    <property type="entry name" value="ICL/PEPM"/>
</dbReference>
<evidence type="ECO:0000313" key="1">
    <source>
        <dbReference type="EMBL" id="GGU57079.1"/>
    </source>
</evidence>
<dbReference type="Gene3D" id="3.20.20.60">
    <property type="entry name" value="Phosphoenolpyruvate-binding domains"/>
    <property type="match status" value="1"/>
</dbReference>
<keyword evidence="2" id="KW-0456">Lyase</keyword>
<dbReference type="InterPro" id="IPR040442">
    <property type="entry name" value="Pyrv_kinase-like_dom_sf"/>
</dbReference>
<dbReference type="Gene3D" id="6.10.250.2750">
    <property type="match status" value="1"/>
</dbReference>
<dbReference type="InterPro" id="IPR015813">
    <property type="entry name" value="Pyrv/PenolPyrv_kinase-like_dom"/>
</dbReference>
<dbReference type="CDD" id="cd00377">
    <property type="entry name" value="ICL_PEPM"/>
    <property type="match status" value="1"/>
</dbReference>
<reference evidence="1" key="1">
    <citation type="journal article" date="2014" name="Int. J. Syst. Evol. Microbiol.">
        <title>Complete genome sequence of Corynebacterium casei LMG S-19264T (=DSM 44701T), isolated from a smear-ripened cheese.</title>
        <authorList>
            <consortium name="US DOE Joint Genome Institute (JGI-PGF)"/>
            <person name="Walter F."/>
            <person name="Albersmeier A."/>
            <person name="Kalinowski J."/>
            <person name="Ruckert C."/>
        </authorList>
    </citation>
    <scope>NUCLEOTIDE SEQUENCE</scope>
    <source>
        <strain evidence="1">JCM 4434</strain>
    </source>
</reference>
<sequence length="292" mass="30372">MQSAAADQYHRARVFRELHERSTAFVIPNPWDAGSAKLLAGLGFPALATTSAGLAFSLGRPDGDNRVSRTEALANAADIVAATPLPVTADLESGYGPSPEDVAETIRLAARAGLVGGSIEDATGDPQAPVLDQAAAADRVRAAVDAARSLDFPFTVTARAENFLYGRPDLKDTVARLQAYQEAGADVLYAPGLPDADAVRTVCAELDRPVNVLAAAGGLSLSVAQLAELGVRRISLGSALVRAALGGLLAAAEEVRTTGTFGFAARALPYARANEIFTKLSDIHRPPKEETS</sequence>
<reference evidence="3" key="4">
    <citation type="submission" date="2016-08" db="EMBL/GenBank/DDBJ databases">
        <title>Sequencing, assembly and comparative genomics of S. aureofaciens ATCC 10762.</title>
        <authorList>
            <person name="Gradnigo J.S."/>
            <person name="Johnson N."/>
            <person name="Somerville G.A."/>
        </authorList>
    </citation>
    <scope>NUCLEOTIDE SEQUENCE [LARGE SCALE GENOMIC DNA]</scope>
    <source>
        <strain evidence="3">ATCC 10762 / DSM 40127 / CCM 3239 / JCM 4008 / LMG 5968 / NBRC 12843 / NCIMB 8234 / A-377</strain>
    </source>
</reference>
<name>A0A1E7MVX1_KITAU</name>
<dbReference type="GeneID" id="97483633"/>
<dbReference type="OrthoDB" id="9780430at2"/>
<keyword evidence="3" id="KW-1185">Reference proteome</keyword>
<organism evidence="2 3">
    <name type="scientific">Kitasatospora aureofaciens</name>
    <name type="common">Streptomyces aureofaciens</name>
    <dbReference type="NCBI Taxonomy" id="1894"/>
    <lineage>
        <taxon>Bacteria</taxon>
        <taxon>Bacillati</taxon>
        <taxon>Actinomycetota</taxon>
        <taxon>Actinomycetes</taxon>
        <taxon>Kitasatosporales</taxon>
        <taxon>Streptomycetaceae</taxon>
        <taxon>Kitasatospora</taxon>
    </lineage>
</organism>
<dbReference type="EMBL" id="JPRF03000088">
    <property type="protein sequence ID" value="OEV32575.1"/>
    <property type="molecule type" value="Genomic_DNA"/>
</dbReference>
<dbReference type="Pfam" id="PF13714">
    <property type="entry name" value="PEP_mutase"/>
    <property type="match status" value="1"/>
</dbReference>
<gene>
    <name evidence="1" type="ORF">GCM10010502_04440</name>
    <name evidence="2" type="ORF">HS99_0040045</name>
</gene>
<protein>
    <submittedName>
        <fullName evidence="2">2-methylisocitrate lyase</fullName>
    </submittedName>
    <submittedName>
        <fullName evidence="1">Hypothetical carboxyvinyl-carboxyphosphonate phosphorylmutase</fullName>
    </submittedName>
</protein>
<dbReference type="PANTHER" id="PTHR42905">
    <property type="entry name" value="PHOSPHOENOLPYRUVATE CARBOXYLASE"/>
    <property type="match status" value="1"/>
</dbReference>
<evidence type="ECO:0000313" key="2">
    <source>
        <dbReference type="EMBL" id="OEV32575.1"/>
    </source>
</evidence>
<reference evidence="2 3" key="2">
    <citation type="submission" date="2014-07" db="EMBL/GenBank/DDBJ databases">
        <authorList>
            <person name="Zhang J.E."/>
            <person name="Yang H."/>
            <person name="Guo J."/>
            <person name="Deng Z."/>
            <person name="Luo H."/>
            <person name="Luo M."/>
            <person name="Zhao B."/>
        </authorList>
    </citation>
    <scope>NUCLEOTIDE SEQUENCE [LARGE SCALE GENOMIC DNA]</scope>
    <source>
        <strain evidence="2">ATCC 10762</strain>
        <strain evidence="3">ATCC 10762 / DSM 40127 / CCM 3239 / JCM 4008 / LMG 5968 / NBRC 12843 / NCIMB 8234 / A-377</strain>
    </source>
</reference>
<dbReference type="PANTHER" id="PTHR42905:SF16">
    <property type="entry name" value="CARBOXYPHOSPHONOENOLPYRUVATE PHOSPHONOMUTASE-LIKE PROTEIN (AFU_ORTHOLOGUE AFUA_5G07230)"/>
    <property type="match status" value="1"/>
</dbReference>
<proteinExistence type="predicted"/>
<dbReference type="Proteomes" id="UP000610124">
    <property type="component" value="Unassembled WGS sequence"/>
</dbReference>